<keyword evidence="3" id="KW-1185">Reference proteome</keyword>
<feature type="region of interest" description="Disordered" evidence="1">
    <location>
        <begin position="38"/>
        <end position="98"/>
    </location>
</feature>
<dbReference type="Proteomes" id="UP001460270">
    <property type="component" value="Unassembled WGS sequence"/>
</dbReference>
<evidence type="ECO:0000313" key="3">
    <source>
        <dbReference type="Proteomes" id="UP001460270"/>
    </source>
</evidence>
<reference evidence="3" key="1">
    <citation type="submission" date="2024-04" db="EMBL/GenBank/DDBJ databases">
        <title>Salinicola lusitanus LLJ914,a marine bacterium isolated from the Okinawa Trough.</title>
        <authorList>
            <person name="Li J."/>
        </authorList>
    </citation>
    <scope>NUCLEOTIDE SEQUENCE [LARGE SCALE GENOMIC DNA]</scope>
</reference>
<dbReference type="EMBL" id="JBBPFD010000017">
    <property type="protein sequence ID" value="KAK7891397.1"/>
    <property type="molecule type" value="Genomic_DNA"/>
</dbReference>
<comment type="caution">
    <text evidence="2">The sequence shown here is derived from an EMBL/GenBank/DDBJ whole genome shotgun (WGS) entry which is preliminary data.</text>
</comment>
<sequence>MLSVYVQYTSTSHRVDATPKLFTWAVKTLPADITSVENQAGDAKEEARGSSSPVPRCPVYWGGALGRTQVGRGASEEQAGTWPERRERGATGGATWAT</sequence>
<evidence type="ECO:0000313" key="2">
    <source>
        <dbReference type="EMBL" id="KAK7891397.1"/>
    </source>
</evidence>
<evidence type="ECO:0000256" key="1">
    <source>
        <dbReference type="SAM" id="MobiDB-lite"/>
    </source>
</evidence>
<name>A0AAW0N9L9_9GOBI</name>
<accession>A0AAW0N9L9</accession>
<protein>
    <submittedName>
        <fullName evidence="2">Uncharacterized protein</fullName>
    </submittedName>
</protein>
<gene>
    <name evidence="2" type="ORF">WMY93_023360</name>
</gene>
<organism evidence="2 3">
    <name type="scientific">Mugilogobius chulae</name>
    <name type="common">yellowstripe goby</name>
    <dbReference type="NCBI Taxonomy" id="88201"/>
    <lineage>
        <taxon>Eukaryota</taxon>
        <taxon>Metazoa</taxon>
        <taxon>Chordata</taxon>
        <taxon>Craniata</taxon>
        <taxon>Vertebrata</taxon>
        <taxon>Euteleostomi</taxon>
        <taxon>Actinopterygii</taxon>
        <taxon>Neopterygii</taxon>
        <taxon>Teleostei</taxon>
        <taxon>Neoteleostei</taxon>
        <taxon>Acanthomorphata</taxon>
        <taxon>Gobiaria</taxon>
        <taxon>Gobiiformes</taxon>
        <taxon>Gobioidei</taxon>
        <taxon>Gobiidae</taxon>
        <taxon>Gobionellinae</taxon>
        <taxon>Mugilogobius</taxon>
    </lineage>
</organism>
<dbReference type="AlphaFoldDB" id="A0AAW0N9L9"/>
<proteinExistence type="predicted"/>